<keyword evidence="2" id="KW-0349">Heme</keyword>
<keyword evidence="1" id="KW-0813">Transport</keyword>
<proteinExistence type="predicted"/>
<evidence type="ECO:0000256" key="5">
    <source>
        <dbReference type="ARBA" id="ARBA00023004"/>
    </source>
</evidence>
<sequence length="422" mass="48814">MFILMLVFTSQNEGKYQRVEARPTLQVAAVYDDEQFQLRYRFETDSPSWYHQVLRYEDGRWVRYGTSGPEGDPHGLYEDRISMMLDDGAVDGFGLYGGFMTAHQGMRTTYNEASPETVRQNAYLGQELGRSDVRKYIPQSRTTANPADVSWHHVRPVAELEQLRDEGVFIDLWQWRAHRSNPLGYADNGYILEYRHSSEGQGMYTSNWDEETEQPLWMFDAEQTGFHALDWERLIEQGYGQDDFYYLAEGHAVPFDPNHDWQEGDVIPQRLLRTPSGSRGAIEADGRWHDGAWEVRLTRSLEAPNPQDSKTLTDGQIYNVAFAVHQATGQRWHHISLPQKLSLGAEAEADIVARRVDGPLDEAEADWAEIPLVEPGLITWQWLNSQHPGSNLLQRTDMSVRQMHTIEFLEQRLRRVDRRLEQ</sequence>
<evidence type="ECO:0000256" key="2">
    <source>
        <dbReference type="ARBA" id="ARBA00022617"/>
    </source>
</evidence>
<evidence type="ECO:0000313" key="7">
    <source>
        <dbReference type="EMBL" id="RFA38362.1"/>
    </source>
</evidence>
<reference evidence="8" key="1">
    <citation type="submission" date="2017-05" db="EMBL/GenBank/DDBJ databases">
        <authorList>
            <person name="Sharma S."/>
            <person name="Sidhu C."/>
            <person name="Pinnaka A.K."/>
        </authorList>
    </citation>
    <scope>NUCLEOTIDE SEQUENCE [LARGE SCALE GENOMIC DNA]</scope>
    <source>
        <strain evidence="8">AK93</strain>
    </source>
</reference>
<keyword evidence="3" id="KW-0479">Metal-binding</keyword>
<dbReference type="EMBL" id="NFZW01000004">
    <property type="protein sequence ID" value="RFA38362.1"/>
    <property type="molecule type" value="Genomic_DNA"/>
</dbReference>
<dbReference type="Pfam" id="PF09459">
    <property type="entry name" value="EB_dh"/>
    <property type="match status" value="1"/>
</dbReference>
<organism evidence="7 8">
    <name type="scientific">Alkalilimnicola ehrlichii</name>
    <dbReference type="NCBI Taxonomy" id="351052"/>
    <lineage>
        <taxon>Bacteria</taxon>
        <taxon>Pseudomonadati</taxon>
        <taxon>Pseudomonadota</taxon>
        <taxon>Gammaproteobacteria</taxon>
        <taxon>Chromatiales</taxon>
        <taxon>Ectothiorhodospiraceae</taxon>
        <taxon>Alkalilimnicola</taxon>
    </lineage>
</organism>
<dbReference type="InterPro" id="IPR019020">
    <property type="entry name" value="Cyt-c552/DMSO_Rdtase_haem-bd"/>
</dbReference>
<accession>A0A3E0X214</accession>
<dbReference type="OrthoDB" id="5337932at2"/>
<protein>
    <recommendedName>
        <fullName evidence="6">Cytochrome c-552/DMSO reductase-like haem-binding domain-containing protein</fullName>
    </recommendedName>
</protein>
<keyword evidence="5" id="KW-0408">Iron</keyword>
<dbReference type="CDD" id="cd09625">
    <property type="entry name" value="DOMON_like_cytochrome"/>
    <property type="match status" value="1"/>
</dbReference>
<dbReference type="AlphaFoldDB" id="A0A3E0X214"/>
<evidence type="ECO:0000313" key="8">
    <source>
        <dbReference type="Proteomes" id="UP000256763"/>
    </source>
</evidence>
<dbReference type="SMART" id="SM00887">
    <property type="entry name" value="EB_dh"/>
    <property type="match status" value="1"/>
</dbReference>
<dbReference type="GO" id="GO:0046872">
    <property type="term" value="F:metal ion binding"/>
    <property type="evidence" value="ECO:0007669"/>
    <property type="project" value="UniProtKB-KW"/>
</dbReference>
<evidence type="ECO:0000259" key="6">
    <source>
        <dbReference type="SMART" id="SM00887"/>
    </source>
</evidence>
<dbReference type="GO" id="GO:0020037">
    <property type="term" value="F:heme binding"/>
    <property type="evidence" value="ECO:0007669"/>
    <property type="project" value="InterPro"/>
</dbReference>
<gene>
    <name evidence="7" type="ORF">CAL65_05940</name>
</gene>
<comment type="caution">
    <text evidence="7">The sequence shown here is derived from an EMBL/GenBank/DDBJ whole genome shotgun (WGS) entry which is preliminary data.</text>
</comment>
<evidence type="ECO:0000256" key="4">
    <source>
        <dbReference type="ARBA" id="ARBA00022982"/>
    </source>
</evidence>
<evidence type="ECO:0000256" key="1">
    <source>
        <dbReference type="ARBA" id="ARBA00022448"/>
    </source>
</evidence>
<keyword evidence="8" id="KW-1185">Reference proteome</keyword>
<evidence type="ECO:0000256" key="3">
    <source>
        <dbReference type="ARBA" id="ARBA00022723"/>
    </source>
</evidence>
<feature type="domain" description="Cytochrome c-552/DMSO reductase-like haem-binding" evidence="6">
    <location>
        <begin position="4"/>
        <end position="336"/>
    </location>
</feature>
<dbReference type="Gene3D" id="2.60.40.1190">
    <property type="match status" value="1"/>
</dbReference>
<dbReference type="Proteomes" id="UP000256763">
    <property type="component" value="Unassembled WGS sequence"/>
</dbReference>
<dbReference type="RefSeq" id="WP_116301217.1">
    <property type="nucleotide sequence ID" value="NZ_NFZV01000003.1"/>
</dbReference>
<keyword evidence="4" id="KW-0249">Electron transport</keyword>
<name>A0A3E0X214_9GAMM</name>